<dbReference type="Pfam" id="PF02811">
    <property type="entry name" value="PHP"/>
    <property type="match status" value="1"/>
</dbReference>
<dbReference type="GO" id="GO:0000105">
    <property type="term" value="P:L-histidine biosynthetic process"/>
    <property type="evidence" value="ECO:0007669"/>
    <property type="project" value="UniProtKB-UniRule"/>
</dbReference>
<dbReference type="PANTHER" id="PTHR21039:SF0">
    <property type="entry name" value="HISTIDINOL-PHOSPHATASE"/>
    <property type="match status" value="1"/>
</dbReference>
<evidence type="ECO:0000313" key="10">
    <source>
        <dbReference type="EMBL" id="TEB13120.1"/>
    </source>
</evidence>
<dbReference type="EC" id="3.1.3.15" evidence="3 8"/>
<accession>A0A4Y7RWH1</accession>
<dbReference type="SUPFAM" id="SSF89550">
    <property type="entry name" value="PHP domain-like"/>
    <property type="match status" value="1"/>
</dbReference>
<dbReference type="CDD" id="cd12110">
    <property type="entry name" value="PHP_HisPPase_Hisj_like"/>
    <property type="match status" value="1"/>
</dbReference>
<evidence type="ECO:0000259" key="9">
    <source>
        <dbReference type="Pfam" id="PF02811"/>
    </source>
</evidence>
<evidence type="ECO:0000313" key="11">
    <source>
        <dbReference type="Proteomes" id="UP000297597"/>
    </source>
</evidence>
<evidence type="ECO:0000256" key="8">
    <source>
        <dbReference type="RuleBase" id="RU366003"/>
    </source>
</evidence>
<comment type="pathway">
    <text evidence="1 8">Amino-acid biosynthesis; L-histidine biosynthesis; L-histidine from 5-phospho-alpha-D-ribose 1-diphosphate: step 8/9.</text>
</comment>
<dbReference type="RefSeq" id="WP_345789117.1">
    <property type="nucleotide sequence ID" value="NZ_QFFZ01000003.1"/>
</dbReference>
<keyword evidence="5 8" id="KW-0378">Hydrolase</keyword>
<dbReference type="EMBL" id="QFFZ01000003">
    <property type="protein sequence ID" value="TEB13120.1"/>
    <property type="molecule type" value="Genomic_DNA"/>
</dbReference>
<gene>
    <name evidence="10" type="primary">hisK</name>
    <name evidence="10" type="ORF">Pmgp_00416</name>
</gene>
<protein>
    <recommendedName>
        <fullName evidence="3 8">Histidinol-phosphatase</fullName>
        <shortName evidence="8">HolPase</shortName>
        <ecNumber evidence="3 8">3.1.3.15</ecNumber>
    </recommendedName>
</protein>
<dbReference type="GO" id="GO:0004401">
    <property type="term" value="F:histidinol-phosphatase activity"/>
    <property type="evidence" value="ECO:0007669"/>
    <property type="project" value="UniProtKB-UniRule"/>
</dbReference>
<dbReference type="InterPro" id="IPR004013">
    <property type="entry name" value="PHP_dom"/>
</dbReference>
<evidence type="ECO:0000256" key="7">
    <source>
        <dbReference type="ARBA" id="ARBA00049158"/>
    </source>
</evidence>
<dbReference type="AlphaFoldDB" id="A0A4Y7RWH1"/>
<name>A0A4Y7RWH1_9FIRM</name>
<reference evidence="10 11" key="1">
    <citation type="journal article" date="2018" name="Environ. Microbiol.">
        <title>Novel energy conservation strategies and behaviour of Pelotomaculum schinkii driving syntrophic propionate catabolism.</title>
        <authorList>
            <person name="Hidalgo-Ahumada C.A.P."/>
            <person name="Nobu M.K."/>
            <person name="Narihiro T."/>
            <person name="Tamaki H."/>
            <person name="Liu W.T."/>
            <person name="Kamagata Y."/>
            <person name="Stams A.J.M."/>
            <person name="Imachi H."/>
            <person name="Sousa D.Z."/>
        </authorList>
    </citation>
    <scope>NUCLEOTIDE SEQUENCE [LARGE SCALE GENOMIC DNA]</scope>
    <source>
        <strain evidence="10 11">MGP</strain>
    </source>
</reference>
<dbReference type="PANTHER" id="PTHR21039">
    <property type="entry name" value="HISTIDINOL PHOSPHATASE-RELATED"/>
    <property type="match status" value="1"/>
</dbReference>
<evidence type="ECO:0000256" key="6">
    <source>
        <dbReference type="ARBA" id="ARBA00023102"/>
    </source>
</evidence>
<evidence type="ECO:0000256" key="2">
    <source>
        <dbReference type="ARBA" id="ARBA00009152"/>
    </source>
</evidence>
<keyword evidence="4 8" id="KW-0028">Amino-acid biosynthesis</keyword>
<keyword evidence="11" id="KW-1185">Reference proteome</keyword>
<comment type="caution">
    <text evidence="10">The sequence shown here is derived from an EMBL/GenBank/DDBJ whole genome shotgun (WGS) entry which is preliminary data.</text>
</comment>
<dbReference type="InterPro" id="IPR016195">
    <property type="entry name" value="Pol/histidinol_Pase-like"/>
</dbReference>
<dbReference type="UniPathway" id="UPA00031">
    <property type="reaction ID" value="UER00013"/>
</dbReference>
<organism evidence="10 11">
    <name type="scientific">Pelotomaculum propionicicum</name>
    <dbReference type="NCBI Taxonomy" id="258475"/>
    <lineage>
        <taxon>Bacteria</taxon>
        <taxon>Bacillati</taxon>
        <taxon>Bacillota</taxon>
        <taxon>Clostridia</taxon>
        <taxon>Eubacteriales</taxon>
        <taxon>Desulfotomaculaceae</taxon>
        <taxon>Pelotomaculum</taxon>
    </lineage>
</organism>
<sequence length="268" mass="30508">MIPVDNHLHTKLCGHASGEIEEYIDAAERKGIREVGFSDHLPLYWLPPGKKIMNYAMDENDLPRYAERVRQVGSNSPVSVKLGIEADFVPGYEKTLENILSPYPFDFVMGSVHFIDGWGFDNPDEMGEYARRDIDEVYERYFTLLRQAALSGYFDIMAHPDLVKKFGFRPVRDLSSLYEDTARVFKQAGVCVEVNTAGLRYPAREIYPSARLLEVFFRYGLPVSIGSDAHHPRQVGNGLEEAVGLVKKIGYREIATFTGRKIKFVKIY</sequence>
<comment type="similarity">
    <text evidence="2 8">Belongs to the PHP hydrolase family. HisK subfamily.</text>
</comment>
<dbReference type="Proteomes" id="UP000297597">
    <property type="component" value="Unassembled WGS sequence"/>
</dbReference>
<evidence type="ECO:0000256" key="3">
    <source>
        <dbReference type="ARBA" id="ARBA00013085"/>
    </source>
</evidence>
<comment type="catalytic activity">
    <reaction evidence="7 8">
        <text>L-histidinol phosphate + H2O = L-histidinol + phosphate</text>
        <dbReference type="Rhea" id="RHEA:14465"/>
        <dbReference type="ChEBI" id="CHEBI:15377"/>
        <dbReference type="ChEBI" id="CHEBI:43474"/>
        <dbReference type="ChEBI" id="CHEBI:57699"/>
        <dbReference type="ChEBI" id="CHEBI:57980"/>
        <dbReference type="EC" id="3.1.3.15"/>
    </reaction>
</comment>
<evidence type="ECO:0000256" key="4">
    <source>
        <dbReference type="ARBA" id="ARBA00022605"/>
    </source>
</evidence>
<evidence type="ECO:0000256" key="1">
    <source>
        <dbReference type="ARBA" id="ARBA00004970"/>
    </source>
</evidence>
<feature type="domain" description="PHP" evidence="9">
    <location>
        <begin position="5"/>
        <end position="197"/>
    </location>
</feature>
<dbReference type="NCBIfam" id="TIGR01856">
    <property type="entry name" value="hisJ_fam"/>
    <property type="match status" value="1"/>
</dbReference>
<dbReference type="Gene3D" id="3.20.20.140">
    <property type="entry name" value="Metal-dependent hydrolases"/>
    <property type="match status" value="1"/>
</dbReference>
<dbReference type="NCBIfam" id="NF005596">
    <property type="entry name" value="PRK07328.1"/>
    <property type="match status" value="1"/>
</dbReference>
<proteinExistence type="inferred from homology"/>
<dbReference type="GO" id="GO:0005737">
    <property type="term" value="C:cytoplasm"/>
    <property type="evidence" value="ECO:0007669"/>
    <property type="project" value="TreeGrafter"/>
</dbReference>
<dbReference type="InterPro" id="IPR010140">
    <property type="entry name" value="Histidinol_P_phosphatase_HisJ"/>
</dbReference>
<evidence type="ECO:0000256" key="5">
    <source>
        <dbReference type="ARBA" id="ARBA00022801"/>
    </source>
</evidence>
<keyword evidence="6 8" id="KW-0368">Histidine biosynthesis</keyword>